<evidence type="ECO:0000313" key="2">
    <source>
        <dbReference type="Proteomes" id="UP001628091"/>
    </source>
</evidence>
<name>A0ABQ0GXI4_9HYPH</name>
<gene>
    <name evidence="1" type="ORF">PPNSA23_13160</name>
</gene>
<comment type="caution">
    <text evidence="1">The sequence shown here is derived from an EMBL/GenBank/DDBJ whole genome shotgun (WGS) entry which is preliminary data.</text>
</comment>
<proteinExistence type="predicted"/>
<reference evidence="1 2" key="1">
    <citation type="submission" date="2024-10" db="EMBL/GenBank/DDBJ databases">
        <title>Isolation, draft genome sequencing and identification of Phyllobacterium sp. NSA23, isolated from leaf soil.</title>
        <authorList>
            <person name="Akita H."/>
        </authorList>
    </citation>
    <scope>NUCLEOTIDE SEQUENCE [LARGE SCALE GENOMIC DNA]</scope>
    <source>
        <strain evidence="1 2">NSA23</strain>
    </source>
</reference>
<sequence>MAGRGFDVVIGQNPYALKQIRLGRIVLKEGPRRSIYPHVSTSAVLPIRYQTDSFATILTKTVRVGPLCQKFDVMLRFLEKATSNV</sequence>
<organism evidence="1 2">
    <name type="scientific">Phyllobacterium phragmitis</name>
    <dbReference type="NCBI Taxonomy" id="2670329"/>
    <lineage>
        <taxon>Bacteria</taxon>
        <taxon>Pseudomonadati</taxon>
        <taxon>Pseudomonadota</taxon>
        <taxon>Alphaproteobacteria</taxon>
        <taxon>Hyphomicrobiales</taxon>
        <taxon>Phyllobacteriaceae</taxon>
        <taxon>Phyllobacterium</taxon>
    </lineage>
</organism>
<dbReference type="EMBL" id="BAAFZP010000001">
    <property type="protein sequence ID" value="GAB1581373.1"/>
    <property type="molecule type" value="Genomic_DNA"/>
</dbReference>
<keyword evidence="2" id="KW-1185">Reference proteome</keyword>
<evidence type="ECO:0000313" key="1">
    <source>
        <dbReference type="EMBL" id="GAB1581373.1"/>
    </source>
</evidence>
<protein>
    <recommendedName>
        <fullName evidence="3">LysR substrate-binding domain-containing protein</fullName>
    </recommendedName>
</protein>
<dbReference type="Proteomes" id="UP001628091">
    <property type="component" value="Unassembled WGS sequence"/>
</dbReference>
<accession>A0ABQ0GXI4</accession>
<evidence type="ECO:0008006" key="3">
    <source>
        <dbReference type="Google" id="ProtNLM"/>
    </source>
</evidence>